<keyword evidence="4" id="KW-0133">Cell shape</keyword>
<feature type="active site" description="Acyl-ester intermediate" evidence="7">
    <location>
        <position position="123"/>
    </location>
</feature>
<name>A0A0G0PUF3_9BACT</name>
<feature type="binding site" evidence="8">
    <location>
        <position position="288"/>
    </location>
    <ligand>
        <name>substrate</name>
    </ligand>
</feature>
<evidence type="ECO:0000256" key="5">
    <source>
        <dbReference type="ARBA" id="ARBA00022984"/>
    </source>
</evidence>
<evidence type="ECO:0000256" key="1">
    <source>
        <dbReference type="ARBA" id="ARBA00007164"/>
    </source>
</evidence>
<dbReference type="Pfam" id="PF00768">
    <property type="entry name" value="Peptidase_S11"/>
    <property type="match status" value="1"/>
</dbReference>
<feature type="domain" description="Peptidase S11 D-alanyl-D-alanine carboxypeptidase A N-terminal" evidence="11">
    <location>
        <begin position="88"/>
        <end position="318"/>
    </location>
</feature>
<feature type="active site" description="Proton acceptor" evidence="7">
    <location>
        <position position="126"/>
    </location>
</feature>
<keyword evidence="5" id="KW-0573">Peptidoglycan synthesis</keyword>
<dbReference type="InterPro" id="IPR012338">
    <property type="entry name" value="Beta-lactam/transpept-like"/>
</dbReference>
<evidence type="ECO:0000256" key="10">
    <source>
        <dbReference type="SAM" id="Phobius"/>
    </source>
</evidence>
<keyword evidence="10" id="KW-1133">Transmembrane helix</keyword>
<reference evidence="12 13" key="1">
    <citation type="journal article" date="2015" name="Nature">
        <title>rRNA introns, odd ribosomes, and small enigmatic genomes across a large radiation of phyla.</title>
        <authorList>
            <person name="Brown C.T."/>
            <person name="Hug L.A."/>
            <person name="Thomas B.C."/>
            <person name="Sharon I."/>
            <person name="Castelle C.J."/>
            <person name="Singh A."/>
            <person name="Wilkins M.J."/>
            <person name="Williams K.H."/>
            <person name="Banfield J.F."/>
        </authorList>
    </citation>
    <scope>NUCLEOTIDE SEQUENCE [LARGE SCALE GENOMIC DNA]</scope>
</reference>
<evidence type="ECO:0000256" key="2">
    <source>
        <dbReference type="ARBA" id="ARBA00022729"/>
    </source>
</evidence>
<feature type="transmembrane region" description="Helical" evidence="10">
    <location>
        <begin position="20"/>
        <end position="42"/>
    </location>
</feature>
<keyword evidence="12" id="KW-0645">Protease</keyword>
<protein>
    <submittedName>
        <fullName evidence="12">Serine-type D-Ala-D-Ala carboxypeptidase</fullName>
    </submittedName>
</protein>
<dbReference type="GO" id="GO:0009252">
    <property type="term" value="P:peptidoglycan biosynthetic process"/>
    <property type="evidence" value="ECO:0007669"/>
    <property type="project" value="UniProtKB-KW"/>
</dbReference>
<keyword evidence="3" id="KW-0378">Hydrolase</keyword>
<comment type="caution">
    <text evidence="12">The sequence shown here is derived from an EMBL/GenBank/DDBJ whole genome shotgun (WGS) entry which is preliminary data.</text>
</comment>
<dbReference type="InterPro" id="IPR018044">
    <property type="entry name" value="Peptidase_S11"/>
</dbReference>
<sequence>MKTSEYKFSVNVDKESFFHLNWRIFFISIGVGFLVALFQLIFSYTNFVSPLTSVQRTEIFPSLYPNLEKTRNNFVLHKKKSLVSEAYAAAAPYTQAVSYAVIDYDNGEILESKDLSGKRAIASLTKLMTAVVAMDLASPDEVYTASYKTANIQPTKIGLIPGQKMTLRELMEGLLMTSANDTAEMIKEGIDQKYGEEVFIKAMNVKAKFLGLKNSNFDNPQGFDSSNNYSSVEDLSILTHYALENYPLIAEIVKKDYDFLPQNQLHKQYDLYNWNGLLGVYPEVLGVKIGNTKDAGMTMIALSKRGNKKILAVLLGAPGILERDLWTSQLLDLGFKETKGLAVVNVTEQQLLDKYSTWKYWN</sequence>
<evidence type="ECO:0000259" key="11">
    <source>
        <dbReference type="Pfam" id="PF00768"/>
    </source>
</evidence>
<accession>A0A0G0PUF3</accession>
<keyword evidence="2" id="KW-0732">Signal</keyword>
<keyword evidence="6" id="KW-0961">Cell wall biogenesis/degradation</keyword>
<evidence type="ECO:0000313" key="12">
    <source>
        <dbReference type="EMBL" id="KKR31794.1"/>
    </source>
</evidence>
<dbReference type="AlphaFoldDB" id="A0A0G0PUF3"/>
<dbReference type="InterPro" id="IPR001967">
    <property type="entry name" value="Peptidase_S11_N"/>
</dbReference>
<dbReference type="GO" id="GO:0071555">
    <property type="term" value="P:cell wall organization"/>
    <property type="evidence" value="ECO:0007669"/>
    <property type="project" value="UniProtKB-KW"/>
</dbReference>
<dbReference type="Proteomes" id="UP000034539">
    <property type="component" value="Unassembled WGS sequence"/>
</dbReference>
<keyword evidence="10" id="KW-0812">Transmembrane</keyword>
<evidence type="ECO:0000256" key="6">
    <source>
        <dbReference type="ARBA" id="ARBA00023316"/>
    </source>
</evidence>
<evidence type="ECO:0000256" key="7">
    <source>
        <dbReference type="PIRSR" id="PIRSR618044-1"/>
    </source>
</evidence>
<dbReference type="GO" id="GO:0006508">
    <property type="term" value="P:proteolysis"/>
    <property type="evidence" value="ECO:0007669"/>
    <property type="project" value="InterPro"/>
</dbReference>
<keyword evidence="12" id="KW-0121">Carboxypeptidase</keyword>
<evidence type="ECO:0000256" key="8">
    <source>
        <dbReference type="PIRSR" id="PIRSR618044-2"/>
    </source>
</evidence>
<organism evidence="12 13">
    <name type="scientific">Candidatus Gottesmanbacteria bacterium GW2011_GWC2_39_8</name>
    <dbReference type="NCBI Taxonomy" id="1618450"/>
    <lineage>
        <taxon>Bacteria</taxon>
        <taxon>Candidatus Gottesmaniibacteriota</taxon>
    </lineage>
</organism>
<dbReference type="GO" id="GO:0008360">
    <property type="term" value="P:regulation of cell shape"/>
    <property type="evidence" value="ECO:0007669"/>
    <property type="project" value="UniProtKB-KW"/>
</dbReference>
<dbReference type="PRINTS" id="PR00725">
    <property type="entry name" value="DADACBPTASE1"/>
</dbReference>
<gene>
    <name evidence="12" type="ORF">UT63_C0060G0002</name>
</gene>
<dbReference type="GO" id="GO:0009002">
    <property type="term" value="F:serine-type D-Ala-D-Ala carboxypeptidase activity"/>
    <property type="evidence" value="ECO:0007669"/>
    <property type="project" value="InterPro"/>
</dbReference>
<dbReference type="Gene3D" id="3.40.710.10">
    <property type="entry name" value="DD-peptidase/beta-lactamase superfamily"/>
    <property type="match status" value="1"/>
</dbReference>
<comment type="similarity">
    <text evidence="1 9">Belongs to the peptidase S11 family.</text>
</comment>
<dbReference type="PANTHER" id="PTHR21581">
    <property type="entry name" value="D-ALANYL-D-ALANINE CARBOXYPEPTIDASE"/>
    <property type="match status" value="1"/>
</dbReference>
<keyword evidence="10" id="KW-0472">Membrane</keyword>
<evidence type="ECO:0000256" key="9">
    <source>
        <dbReference type="RuleBase" id="RU004016"/>
    </source>
</evidence>
<evidence type="ECO:0000256" key="4">
    <source>
        <dbReference type="ARBA" id="ARBA00022960"/>
    </source>
</evidence>
<dbReference type="PANTHER" id="PTHR21581:SF6">
    <property type="entry name" value="TRAFFICKING PROTEIN PARTICLE COMPLEX SUBUNIT 12"/>
    <property type="match status" value="1"/>
</dbReference>
<dbReference type="EMBL" id="LBXN01000060">
    <property type="protein sequence ID" value="KKR31794.1"/>
    <property type="molecule type" value="Genomic_DNA"/>
</dbReference>
<dbReference type="SUPFAM" id="SSF56601">
    <property type="entry name" value="beta-lactamase/transpeptidase-like"/>
    <property type="match status" value="1"/>
</dbReference>
<feature type="active site" evidence="7">
    <location>
        <position position="178"/>
    </location>
</feature>
<proteinExistence type="inferred from homology"/>
<evidence type="ECO:0000256" key="3">
    <source>
        <dbReference type="ARBA" id="ARBA00022801"/>
    </source>
</evidence>
<evidence type="ECO:0000313" key="13">
    <source>
        <dbReference type="Proteomes" id="UP000034539"/>
    </source>
</evidence>